<dbReference type="InterPro" id="IPR012001">
    <property type="entry name" value="Thiamin_PyroP_enz_TPP-bd_dom"/>
</dbReference>
<evidence type="ECO:0000256" key="3">
    <source>
        <dbReference type="RuleBase" id="RU362132"/>
    </source>
</evidence>
<dbReference type="InterPro" id="IPR029061">
    <property type="entry name" value="THDP-binding"/>
</dbReference>
<dbReference type="PROSITE" id="PS00187">
    <property type="entry name" value="TPP_ENZYMES"/>
    <property type="match status" value="1"/>
</dbReference>
<dbReference type="InterPro" id="IPR045229">
    <property type="entry name" value="TPP_enz"/>
</dbReference>
<comment type="similarity">
    <text evidence="1 3">Belongs to the TPP enzyme family.</text>
</comment>
<dbReference type="Pfam" id="PF02775">
    <property type="entry name" value="TPP_enzyme_C"/>
    <property type="match status" value="1"/>
</dbReference>
<dbReference type="GO" id="GO:0009097">
    <property type="term" value="P:isoleucine biosynthetic process"/>
    <property type="evidence" value="ECO:0007669"/>
    <property type="project" value="TreeGrafter"/>
</dbReference>
<evidence type="ECO:0000256" key="2">
    <source>
        <dbReference type="ARBA" id="ARBA00023052"/>
    </source>
</evidence>
<evidence type="ECO:0000259" key="5">
    <source>
        <dbReference type="Pfam" id="PF02775"/>
    </source>
</evidence>
<dbReference type="SUPFAM" id="SSF52518">
    <property type="entry name" value="Thiamin diphosphate-binding fold (THDP-binding)"/>
    <property type="match status" value="2"/>
</dbReference>
<dbReference type="PANTHER" id="PTHR18968">
    <property type="entry name" value="THIAMINE PYROPHOSPHATE ENZYMES"/>
    <property type="match status" value="1"/>
</dbReference>
<dbReference type="InterPro" id="IPR011766">
    <property type="entry name" value="TPP_enzyme_TPP-bd"/>
</dbReference>
<dbReference type="Gene3D" id="3.40.50.1220">
    <property type="entry name" value="TPP-binding domain"/>
    <property type="match status" value="1"/>
</dbReference>
<dbReference type="InterPro" id="IPR030817">
    <property type="entry name" value="Myo_inos_IolD"/>
</dbReference>
<dbReference type="NCBIfam" id="TIGR04377">
    <property type="entry name" value="myo_inos_iolD"/>
    <property type="match status" value="1"/>
</dbReference>
<evidence type="ECO:0000256" key="1">
    <source>
        <dbReference type="ARBA" id="ARBA00007812"/>
    </source>
</evidence>
<dbReference type="Proteomes" id="UP000216538">
    <property type="component" value="Unassembled WGS sequence"/>
</dbReference>
<organism evidence="7 9">
    <name type="scientific">Vreelandella boliviensis LC1</name>
    <dbReference type="NCBI Taxonomy" id="1072583"/>
    <lineage>
        <taxon>Bacteria</taxon>
        <taxon>Pseudomonadati</taxon>
        <taxon>Pseudomonadota</taxon>
        <taxon>Gammaproteobacteria</taxon>
        <taxon>Oceanospirillales</taxon>
        <taxon>Halomonadaceae</taxon>
        <taxon>Vreelandella</taxon>
    </lineage>
</organism>
<dbReference type="Proteomes" id="UP000005756">
    <property type="component" value="Unassembled WGS sequence"/>
</dbReference>
<dbReference type="CDD" id="cd02003">
    <property type="entry name" value="TPP_IolD"/>
    <property type="match status" value="1"/>
</dbReference>
<dbReference type="GO" id="GO:0019310">
    <property type="term" value="P:inositol catabolic process"/>
    <property type="evidence" value="ECO:0007669"/>
    <property type="project" value="InterPro"/>
</dbReference>
<dbReference type="InterPro" id="IPR000399">
    <property type="entry name" value="TPP-bd_CS"/>
</dbReference>
<feature type="domain" description="Thiamine pyrophosphate enzyme N-terminal TPP-binding" evidence="6">
    <location>
        <begin position="39"/>
        <end position="130"/>
    </location>
</feature>
<keyword evidence="10" id="KW-1185">Reference proteome</keyword>
<dbReference type="GO" id="GO:0009099">
    <property type="term" value="P:L-valine biosynthetic process"/>
    <property type="evidence" value="ECO:0007669"/>
    <property type="project" value="TreeGrafter"/>
</dbReference>
<dbReference type="GO" id="GO:0030976">
    <property type="term" value="F:thiamine pyrophosphate binding"/>
    <property type="evidence" value="ECO:0007669"/>
    <property type="project" value="InterPro"/>
</dbReference>
<dbReference type="EMBL" id="NPEY01000002">
    <property type="protein sequence ID" value="OZT75519.1"/>
    <property type="molecule type" value="Genomic_DNA"/>
</dbReference>
<feature type="domain" description="Thiamine pyrophosphate enzyme central" evidence="4">
    <location>
        <begin position="224"/>
        <end position="351"/>
    </location>
</feature>
<dbReference type="InterPro" id="IPR012000">
    <property type="entry name" value="Thiamin_PyroP_enz_cen_dom"/>
</dbReference>
<keyword evidence="7" id="KW-0378">Hydrolase</keyword>
<dbReference type="GO" id="GO:0000287">
    <property type="term" value="F:magnesium ion binding"/>
    <property type="evidence" value="ECO:0007669"/>
    <property type="project" value="InterPro"/>
</dbReference>
<dbReference type="PANTHER" id="PTHR18968:SF9">
    <property type="entry name" value="3D-(3,5_4)-TRIHYDROXYCYCLOHEXANE-1,2-DIONE HYDROLASE"/>
    <property type="match status" value="1"/>
</dbReference>
<dbReference type="RefSeq" id="WP_007112578.1">
    <property type="nucleotide sequence ID" value="NZ_JH393257.1"/>
</dbReference>
<proteinExistence type="inferred from homology"/>
<keyword evidence="2 3" id="KW-0786">Thiamine pyrophosphate</keyword>
<gene>
    <name evidence="8" type="primary">iolD</name>
    <name evidence="8" type="ORF">CE457_03755</name>
    <name evidence="7" type="ORF">KUC_1601</name>
</gene>
<evidence type="ECO:0000313" key="8">
    <source>
        <dbReference type="EMBL" id="OZT75519.1"/>
    </source>
</evidence>
<dbReference type="GO" id="GO:0050660">
    <property type="term" value="F:flavin adenine dinucleotide binding"/>
    <property type="evidence" value="ECO:0007669"/>
    <property type="project" value="TreeGrafter"/>
</dbReference>
<dbReference type="InterPro" id="IPR029035">
    <property type="entry name" value="DHS-like_NAD/FAD-binding_dom"/>
</dbReference>
<protein>
    <submittedName>
        <fullName evidence="8">3D-(3,5/4)-trihydroxycyclohexane-1,2-dione acylhydrolase (Decyclizing)</fullName>
    </submittedName>
    <submittedName>
        <fullName evidence="7">3D-(3,5/4)-trihydroxycyclohexane-1,2-dione hydrolase</fullName>
    </submittedName>
</protein>
<evidence type="ECO:0000259" key="6">
    <source>
        <dbReference type="Pfam" id="PF02776"/>
    </source>
</evidence>
<dbReference type="Pfam" id="PF00205">
    <property type="entry name" value="TPP_enzyme_M"/>
    <property type="match status" value="1"/>
</dbReference>
<dbReference type="GO" id="GO:0003984">
    <property type="term" value="F:acetolactate synthase activity"/>
    <property type="evidence" value="ECO:0007669"/>
    <property type="project" value="TreeGrafter"/>
</dbReference>
<evidence type="ECO:0000313" key="7">
    <source>
        <dbReference type="EMBL" id="EHJ94642.1"/>
    </source>
</evidence>
<evidence type="ECO:0000313" key="9">
    <source>
        <dbReference type="Proteomes" id="UP000005756"/>
    </source>
</evidence>
<dbReference type="GO" id="GO:0005948">
    <property type="term" value="C:acetolactate synthase complex"/>
    <property type="evidence" value="ECO:0007669"/>
    <property type="project" value="TreeGrafter"/>
</dbReference>
<sequence>MSTIRLTMAQALVKYLAAQRIELDGQEQDGQEVPLFEGVFAIFGHGNVAGLGEALYHVQDELPTFRAHNEQAMAHAAIAFAKASGRQRLMAATSSIGPGATNMVTAAALAHANRLPILLLPGDTFATRDPDPVLQQVEHFGDPTISVNDCFRPVSRYFDRINRPEQLLTSLPQAMATLLDPEHCGPATLALPQDVQTFAYDYPEAFFAPKVHRIRRPPPDLYELRQAIAALQQAKRPLIIAGGGVHYAAACDALAAFAKARGIPVAETQAGKGALADSHPCAVGAIGVTGSAAANQLAEQADVILAVGTRLQDFTTGSRALFESSDKTLIALNVGRFDSVKHQALPLTCDALIGLGELDEALGKWRGSDEWREQTGTLKREWAEIVHRVTADQGLALPTDAQVIGAVNRQAGSDTTVVCAAGGLPGELHKLWQCSGPGSYHVEYGFSCMGYEIAGGLGVKMAKPDNEVVVMVGDGSYLMHNSELATSVMLGHKLIVVVLDNRGYGCINRLQNATGGAGFNNLLQDCRTVEAGAPKTDFAAHAKSLGCESESVSGIAELEQALVRARSATSTYVIALDTDPLPSTQEGGTWWDVAVPEVSEREAVNNAYQGYREAKQRQRH</sequence>
<dbReference type="SUPFAM" id="SSF52467">
    <property type="entry name" value="DHS-like NAD/FAD-binding domain"/>
    <property type="match status" value="1"/>
</dbReference>
<dbReference type="Gene3D" id="3.40.50.970">
    <property type="match status" value="2"/>
</dbReference>
<feature type="domain" description="Thiamine pyrophosphate enzyme TPP-binding" evidence="5">
    <location>
        <begin position="422"/>
        <end position="574"/>
    </location>
</feature>
<dbReference type="OrthoDB" id="3194735at2"/>
<dbReference type="CDD" id="cd07035">
    <property type="entry name" value="TPP_PYR_POX_like"/>
    <property type="match status" value="1"/>
</dbReference>
<evidence type="ECO:0000313" key="10">
    <source>
        <dbReference type="Proteomes" id="UP000216538"/>
    </source>
</evidence>
<accession>A0A265E1S6</accession>
<evidence type="ECO:0000259" key="4">
    <source>
        <dbReference type="Pfam" id="PF00205"/>
    </source>
</evidence>
<reference evidence="7 9" key="1">
    <citation type="submission" date="2011-10" db="EMBL/GenBank/DDBJ databases">
        <authorList>
            <person name="Quillaguamn J."/>
            <person name="Guzmn D."/>
            <person name="Balderrama-Subieta A."/>
            <person name="Cardona-Ortuo C."/>
            <person name="Guevara-Martnez M."/>
            <person name="Callisaya-Quispe N."/>
        </authorList>
    </citation>
    <scope>NUCLEOTIDE SEQUENCE [LARGE SCALE GENOMIC DNA]</scope>
    <source>
        <strain evidence="7 9">LC1</strain>
    </source>
</reference>
<dbReference type="EMBL" id="JH393257">
    <property type="protein sequence ID" value="EHJ94642.1"/>
    <property type="molecule type" value="Genomic_DNA"/>
</dbReference>
<name>A0A265E1S6_9GAMM</name>
<dbReference type="AlphaFoldDB" id="A0A265E1S6"/>
<dbReference type="GO" id="GO:0016823">
    <property type="term" value="F:hydrolase activity, acting on acid carbon-carbon bonds, in ketonic substances"/>
    <property type="evidence" value="ECO:0007669"/>
    <property type="project" value="InterPro"/>
</dbReference>
<dbReference type="Pfam" id="PF02776">
    <property type="entry name" value="TPP_enzyme_N"/>
    <property type="match status" value="1"/>
</dbReference>
<reference evidence="8 10" key="2">
    <citation type="submission" date="2017-07" db="EMBL/GenBank/DDBJ databases">
        <title>Shotgun whole genome sequences of three halophilic bacterial isolates.</title>
        <authorList>
            <person name="Pozzo T."/>
            <person name="Higdon S.M."/>
            <person name="Quillaguaman J."/>
        </authorList>
    </citation>
    <scope>NUCLEOTIDE SEQUENCE [LARGE SCALE GENOMIC DNA]</scope>
    <source>
        <strain evidence="8 10">LC1</strain>
    </source>
</reference>
<dbReference type="STRING" id="1072583.KUC_1601"/>